<evidence type="ECO:0000256" key="2">
    <source>
        <dbReference type="ARBA" id="ARBA00022771"/>
    </source>
</evidence>
<sequence length="302" mass="33071">MTEYWKNSPNYWCKHCAVFVRDTKLERQNHEATARHQNAIKRSLRELHRAHNREERDKERARREIERLEGVMAGGAVPVPVPVPGGKASSRSGAEELREQREQLARMGVSVPSAFLGDMAMPGEWTVTKERVVDGDGGDRLAMGVRKRGAKGEGEGEEDDEQDAVRGLFKRPRRWGRDSKTLQDGGEEDAELDALLGHGVRLKGEEHCGDDGDGRGGVKVKEEDDGRGMAGDARDGLAKEEEGEGSVKREDEEEAGGDGDGDVDVDVKRESGADVSGIVGDVVGGVVPVVFKKRKPKGLRTR</sequence>
<dbReference type="GO" id="GO:0008270">
    <property type="term" value="F:zinc ion binding"/>
    <property type="evidence" value="ECO:0007669"/>
    <property type="project" value="UniProtKB-KW"/>
</dbReference>
<keyword evidence="2" id="KW-0863">Zinc-finger</keyword>
<dbReference type="InterPro" id="IPR013085">
    <property type="entry name" value="U1-CZ_Znf_C2H2"/>
</dbReference>
<dbReference type="EMBL" id="SRPY01000434">
    <property type="protein sequence ID" value="KAG5923847.1"/>
    <property type="molecule type" value="Genomic_DNA"/>
</dbReference>
<dbReference type="GO" id="GO:0071011">
    <property type="term" value="C:precatalytic spliceosome"/>
    <property type="evidence" value="ECO:0007669"/>
    <property type="project" value="TreeGrafter"/>
</dbReference>
<organism evidence="7 8">
    <name type="scientific">Claviceps africana</name>
    <dbReference type="NCBI Taxonomy" id="83212"/>
    <lineage>
        <taxon>Eukaryota</taxon>
        <taxon>Fungi</taxon>
        <taxon>Dikarya</taxon>
        <taxon>Ascomycota</taxon>
        <taxon>Pezizomycotina</taxon>
        <taxon>Sordariomycetes</taxon>
        <taxon>Hypocreomycetidae</taxon>
        <taxon>Hypocreales</taxon>
        <taxon>Clavicipitaceae</taxon>
        <taxon>Claviceps</taxon>
    </lineage>
</organism>
<evidence type="ECO:0000313" key="7">
    <source>
        <dbReference type="EMBL" id="KAG5923847.1"/>
    </source>
</evidence>
<name>A0A8K0J5N6_9HYPO</name>
<keyword evidence="4" id="KW-0175">Coiled coil</keyword>
<dbReference type="PANTHER" id="PTHR13173:SF10">
    <property type="entry name" value="WW DOMAIN-BINDING PROTEIN 4"/>
    <property type="match status" value="1"/>
</dbReference>
<dbReference type="OrthoDB" id="191651at2759"/>
<dbReference type="SUPFAM" id="SSF57667">
    <property type="entry name" value="beta-beta-alpha zinc fingers"/>
    <property type="match status" value="1"/>
</dbReference>
<dbReference type="InterPro" id="IPR040023">
    <property type="entry name" value="WBP4"/>
</dbReference>
<evidence type="ECO:0000256" key="4">
    <source>
        <dbReference type="SAM" id="Coils"/>
    </source>
</evidence>
<accession>A0A8K0J5N6</accession>
<evidence type="ECO:0000256" key="3">
    <source>
        <dbReference type="ARBA" id="ARBA00022833"/>
    </source>
</evidence>
<dbReference type="Proteomes" id="UP000811619">
    <property type="component" value="Unassembled WGS sequence"/>
</dbReference>
<feature type="domain" description="U1-type" evidence="6">
    <location>
        <begin position="8"/>
        <end position="43"/>
    </location>
</feature>
<feature type="region of interest" description="Disordered" evidence="5">
    <location>
        <begin position="135"/>
        <end position="274"/>
    </location>
</feature>
<keyword evidence="3" id="KW-0862">Zinc</keyword>
<dbReference type="GO" id="GO:0003723">
    <property type="term" value="F:RNA binding"/>
    <property type="evidence" value="ECO:0007669"/>
    <property type="project" value="TreeGrafter"/>
</dbReference>
<reference evidence="7" key="1">
    <citation type="journal article" date="2020" name="bioRxiv">
        <title>Whole genome comparisons of ergot fungi reveals the divergence and evolution of species within the genus Claviceps are the result of varying mechanisms driving genome evolution and host range expansion.</title>
        <authorList>
            <person name="Wyka S.A."/>
            <person name="Mondo S.J."/>
            <person name="Liu M."/>
            <person name="Dettman J."/>
            <person name="Nalam V."/>
            <person name="Broders K.D."/>
        </authorList>
    </citation>
    <scope>NUCLEOTIDE SEQUENCE</scope>
    <source>
        <strain evidence="7">CCC 489</strain>
    </source>
</reference>
<comment type="caution">
    <text evidence="7">The sequence shown here is derived from an EMBL/GenBank/DDBJ whole genome shotgun (WGS) entry which is preliminary data.</text>
</comment>
<feature type="compositionally biased region" description="Basic and acidic residues" evidence="5">
    <location>
        <begin position="202"/>
        <end position="250"/>
    </location>
</feature>
<protein>
    <recommendedName>
        <fullName evidence="6">U1-type domain-containing protein</fullName>
    </recommendedName>
</protein>
<keyword evidence="1" id="KW-0479">Metal-binding</keyword>
<feature type="compositionally biased region" description="Acidic residues" evidence="5">
    <location>
        <begin position="251"/>
        <end position="264"/>
    </location>
</feature>
<evidence type="ECO:0000256" key="5">
    <source>
        <dbReference type="SAM" id="MobiDB-lite"/>
    </source>
</evidence>
<feature type="coiled-coil region" evidence="4">
    <location>
        <begin position="44"/>
        <end position="71"/>
    </location>
</feature>
<dbReference type="InterPro" id="IPR036236">
    <property type="entry name" value="Znf_C2H2_sf"/>
</dbReference>
<dbReference type="InterPro" id="IPR003604">
    <property type="entry name" value="Matrin/U1-like-C_Znf_C2H2"/>
</dbReference>
<dbReference type="PANTHER" id="PTHR13173">
    <property type="entry name" value="WW DOMAIN BINDING PROTEIN 4"/>
    <property type="match status" value="1"/>
</dbReference>
<proteinExistence type="predicted"/>
<evidence type="ECO:0000259" key="6">
    <source>
        <dbReference type="SMART" id="SM00451"/>
    </source>
</evidence>
<gene>
    <name evidence="7" type="ORF">E4U42_004817</name>
</gene>
<evidence type="ECO:0000256" key="1">
    <source>
        <dbReference type="ARBA" id="ARBA00022723"/>
    </source>
</evidence>
<dbReference type="AlphaFoldDB" id="A0A8K0J5N6"/>
<dbReference type="Pfam" id="PF06220">
    <property type="entry name" value="zf-U1"/>
    <property type="match status" value="1"/>
</dbReference>
<evidence type="ECO:0000313" key="8">
    <source>
        <dbReference type="Proteomes" id="UP000811619"/>
    </source>
</evidence>
<keyword evidence="8" id="KW-1185">Reference proteome</keyword>
<dbReference type="SMART" id="SM00451">
    <property type="entry name" value="ZnF_U1"/>
    <property type="match status" value="1"/>
</dbReference>
<dbReference type="GO" id="GO:0000398">
    <property type="term" value="P:mRNA splicing, via spliceosome"/>
    <property type="evidence" value="ECO:0007669"/>
    <property type="project" value="InterPro"/>
</dbReference>